<evidence type="ECO:0000313" key="2">
    <source>
        <dbReference type="EMBL" id="RDY02502.1"/>
    </source>
</evidence>
<protein>
    <submittedName>
        <fullName evidence="2">Uncharacterized protein</fullName>
    </submittedName>
</protein>
<feature type="non-terminal residue" evidence="2">
    <location>
        <position position="1"/>
    </location>
</feature>
<feature type="compositionally biased region" description="Low complexity" evidence="1">
    <location>
        <begin position="124"/>
        <end position="141"/>
    </location>
</feature>
<reference evidence="2" key="1">
    <citation type="submission" date="2018-05" db="EMBL/GenBank/DDBJ databases">
        <title>Draft genome of Mucuna pruriens seed.</title>
        <authorList>
            <person name="Nnadi N.E."/>
            <person name="Vos R."/>
            <person name="Hasami M.H."/>
            <person name="Devisetty U.K."/>
            <person name="Aguiy J.C."/>
        </authorList>
    </citation>
    <scope>NUCLEOTIDE SEQUENCE [LARGE SCALE GENOMIC DNA]</scope>
    <source>
        <strain evidence="2">JCA_2017</strain>
    </source>
</reference>
<name>A0A371HIF8_MUCPR</name>
<proteinExistence type="predicted"/>
<dbReference type="EMBL" id="QJKJ01002519">
    <property type="protein sequence ID" value="RDY02502.1"/>
    <property type="molecule type" value="Genomic_DNA"/>
</dbReference>
<evidence type="ECO:0000313" key="3">
    <source>
        <dbReference type="Proteomes" id="UP000257109"/>
    </source>
</evidence>
<feature type="region of interest" description="Disordered" evidence="1">
    <location>
        <begin position="117"/>
        <end position="141"/>
    </location>
</feature>
<feature type="compositionally biased region" description="Basic residues" evidence="1">
    <location>
        <begin position="54"/>
        <end position="70"/>
    </location>
</feature>
<dbReference type="PANTHER" id="PTHR35046">
    <property type="entry name" value="ZINC KNUCKLE (CCHC-TYPE) FAMILY PROTEIN"/>
    <property type="match status" value="1"/>
</dbReference>
<evidence type="ECO:0000256" key="1">
    <source>
        <dbReference type="SAM" id="MobiDB-lite"/>
    </source>
</evidence>
<accession>A0A371HIF8</accession>
<keyword evidence="3" id="KW-1185">Reference proteome</keyword>
<feature type="compositionally biased region" description="Basic and acidic residues" evidence="1">
    <location>
        <begin position="71"/>
        <end position="80"/>
    </location>
</feature>
<feature type="region of interest" description="Disordered" evidence="1">
    <location>
        <begin position="53"/>
        <end position="80"/>
    </location>
</feature>
<dbReference type="Proteomes" id="UP000257109">
    <property type="component" value="Unassembled WGS sequence"/>
</dbReference>
<comment type="caution">
    <text evidence="2">The sequence shown here is derived from an EMBL/GenBank/DDBJ whole genome shotgun (WGS) entry which is preliminary data.</text>
</comment>
<sequence>MDECSVIVVEIYKILLKYMSIHLCLHLFSKSQRLNFNLEGMAEDLTIPQVPIGRARKKKKTNLQKGKKSPKKESAPFKGQKDEVNQVISNVSSIWEMTYWFSMPNKRIMILRENGDIESESSQEETSTSTSNSESGYSNEEAPYEGDLLMVRRLTSTLVGDDQSQRENIFHCRCLIPSKCCSLIRDGRSSVNVASQRLVEKLSIPTIPHPKSYKIQWLSE</sequence>
<organism evidence="2 3">
    <name type="scientific">Mucuna pruriens</name>
    <name type="common">Velvet bean</name>
    <name type="synonym">Dolichos pruriens</name>
    <dbReference type="NCBI Taxonomy" id="157652"/>
    <lineage>
        <taxon>Eukaryota</taxon>
        <taxon>Viridiplantae</taxon>
        <taxon>Streptophyta</taxon>
        <taxon>Embryophyta</taxon>
        <taxon>Tracheophyta</taxon>
        <taxon>Spermatophyta</taxon>
        <taxon>Magnoliopsida</taxon>
        <taxon>eudicotyledons</taxon>
        <taxon>Gunneridae</taxon>
        <taxon>Pentapetalae</taxon>
        <taxon>rosids</taxon>
        <taxon>fabids</taxon>
        <taxon>Fabales</taxon>
        <taxon>Fabaceae</taxon>
        <taxon>Papilionoideae</taxon>
        <taxon>50 kb inversion clade</taxon>
        <taxon>NPAAA clade</taxon>
        <taxon>indigoferoid/millettioid clade</taxon>
        <taxon>Phaseoleae</taxon>
        <taxon>Mucuna</taxon>
    </lineage>
</organism>
<dbReference type="OrthoDB" id="1747743at2759"/>
<dbReference type="PANTHER" id="PTHR35046:SF9">
    <property type="entry name" value="RNA-DIRECTED DNA POLYMERASE"/>
    <property type="match status" value="1"/>
</dbReference>
<dbReference type="AlphaFoldDB" id="A0A371HIF8"/>
<gene>
    <name evidence="2" type="ORF">CR513_14025</name>
</gene>